<dbReference type="InterPro" id="IPR014043">
    <property type="entry name" value="Acyl_transferase_dom"/>
</dbReference>
<dbReference type="InterPro" id="IPR001227">
    <property type="entry name" value="Ac_transferase_dom_sf"/>
</dbReference>
<protein>
    <submittedName>
        <fullName evidence="4">Acyltransferase domain-containing protein</fullName>
    </submittedName>
</protein>
<dbReference type="Gene3D" id="3.40.366.10">
    <property type="entry name" value="Malonyl-Coenzyme A Acyl Carrier Protein, domain 2"/>
    <property type="match status" value="1"/>
</dbReference>
<dbReference type="PANTHER" id="PTHR43775:SF37">
    <property type="entry name" value="SI:DKEY-61P9.11"/>
    <property type="match status" value="1"/>
</dbReference>
<evidence type="ECO:0000259" key="3">
    <source>
        <dbReference type="SMART" id="SM00827"/>
    </source>
</evidence>
<proteinExistence type="predicted"/>
<evidence type="ECO:0000256" key="2">
    <source>
        <dbReference type="ARBA" id="ARBA00022553"/>
    </source>
</evidence>
<name>A0A5D6US34_9BACT</name>
<evidence type="ECO:0000313" key="4">
    <source>
        <dbReference type="EMBL" id="TYZ05870.1"/>
    </source>
</evidence>
<dbReference type="InterPro" id="IPR050091">
    <property type="entry name" value="PKS_NRPS_Biosynth_Enz"/>
</dbReference>
<keyword evidence="4" id="KW-0012">Acyltransferase</keyword>
<evidence type="ECO:0000256" key="1">
    <source>
        <dbReference type="ARBA" id="ARBA00022450"/>
    </source>
</evidence>
<gene>
    <name evidence="4" type="ORF">FY528_20505</name>
</gene>
<dbReference type="RefSeq" id="WP_149072886.1">
    <property type="nucleotide sequence ID" value="NZ_VTHL01000035.1"/>
</dbReference>
<dbReference type="Pfam" id="PF00698">
    <property type="entry name" value="Acyl_transf_1"/>
    <property type="match status" value="1"/>
</dbReference>
<evidence type="ECO:0000313" key="5">
    <source>
        <dbReference type="Proteomes" id="UP000322791"/>
    </source>
</evidence>
<dbReference type="EMBL" id="VTHL01000035">
    <property type="protein sequence ID" value="TYZ05870.1"/>
    <property type="molecule type" value="Genomic_DNA"/>
</dbReference>
<accession>A0A5D6US34</accession>
<dbReference type="InterPro" id="IPR016035">
    <property type="entry name" value="Acyl_Trfase/lysoPLipase"/>
</dbReference>
<keyword evidence="1" id="KW-0596">Phosphopantetheine</keyword>
<dbReference type="SMART" id="SM00827">
    <property type="entry name" value="PKS_AT"/>
    <property type="match status" value="1"/>
</dbReference>
<feature type="domain" description="Malonyl-CoA:ACP transacylase (MAT)" evidence="3">
    <location>
        <begin position="41"/>
        <end position="333"/>
    </location>
</feature>
<sequence length="353" mass="38793">MALPLLSWLQSISGGLLNRGSRAGGAYQPKHHVFAFNGRSLYWLGMGQELYRTEPAFRAMVHEFNDLLIEIADCDLVPLFAGQADEQFMQGKVTYYIMAVQVAQVALWKAYQVEPDAIAGLSLGEIAGVYAAGGLSLPDAIRVCTAVVRMFFPLAKDFLYFYVHTALASAQTACLTSPVPIYPVVELNAQTCLVFFHSDDEAAATAFLHQQGYHWEPLTRVGSWPTHTPLLAHHQPSFSALLTEIEPLPLRCAFYSSRLGAVIPANTIIGREYWFEMVTNPTLLHSLVQALGADGIDVVTHIGPHPFLSGTQQKSALSLPPGLLVLDSMRRGTPEAALFSDTRRRLRQLGLAR</sequence>
<keyword evidence="4" id="KW-0808">Transferase</keyword>
<dbReference type="Gene3D" id="3.30.70.250">
    <property type="entry name" value="Malonyl-CoA ACP transacylase, ACP-binding"/>
    <property type="match status" value="1"/>
</dbReference>
<keyword evidence="5" id="KW-1185">Reference proteome</keyword>
<dbReference type="Proteomes" id="UP000322791">
    <property type="component" value="Unassembled WGS sequence"/>
</dbReference>
<keyword evidence="2" id="KW-0597">Phosphoprotein</keyword>
<organism evidence="4 5">
    <name type="scientific">Hymenobacter lutimineralis</name>
    <dbReference type="NCBI Taxonomy" id="2606448"/>
    <lineage>
        <taxon>Bacteria</taxon>
        <taxon>Pseudomonadati</taxon>
        <taxon>Bacteroidota</taxon>
        <taxon>Cytophagia</taxon>
        <taxon>Cytophagales</taxon>
        <taxon>Hymenobacteraceae</taxon>
        <taxon>Hymenobacter</taxon>
    </lineage>
</organism>
<dbReference type="GO" id="GO:0004312">
    <property type="term" value="F:fatty acid synthase activity"/>
    <property type="evidence" value="ECO:0007669"/>
    <property type="project" value="TreeGrafter"/>
</dbReference>
<reference evidence="4 5" key="1">
    <citation type="submission" date="2019-08" db="EMBL/GenBank/DDBJ databases">
        <authorList>
            <person name="Seo M.-J."/>
        </authorList>
    </citation>
    <scope>NUCLEOTIDE SEQUENCE [LARGE SCALE GENOMIC DNA]</scope>
    <source>
        <strain evidence="4 5">KIGAM108</strain>
    </source>
</reference>
<dbReference type="GO" id="GO:0006633">
    <property type="term" value="P:fatty acid biosynthetic process"/>
    <property type="evidence" value="ECO:0007669"/>
    <property type="project" value="TreeGrafter"/>
</dbReference>
<dbReference type="PANTHER" id="PTHR43775">
    <property type="entry name" value="FATTY ACID SYNTHASE"/>
    <property type="match status" value="1"/>
</dbReference>
<dbReference type="SUPFAM" id="SSF52151">
    <property type="entry name" value="FabD/lysophospholipase-like"/>
    <property type="match status" value="1"/>
</dbReference>
<comment type="caution">
    <text evidence="4">The sequence shown here is derived from an EMBL/GenBank/DDBJ whole genome shotgun (WGS) entry which is preliminary data.</text>
</comment>
<dbReference type="AlphaFoldDB" id="A0A5D6US34"/>